<evidence type="ECO:0000259" key="1">
    <source>
        <dbReference type="PROSITE" id="PS51750"/>
    </source>
</evidence>
<dbReference type="eggNOG" id="COG3645">
    <property type="taxonomic scope" value="Bacteria"/>
</dbReference>
<dbReference type="Pfam" id="PF02498">
    <property type="entry name" value="Bro-N"/>
    <property type="match status" value="1"/>
</dbReference>
<reference evidence="2 3" key="1">
    <citation type="journal article" date="2014" name="Genome Announc.">
        <title>Genome Sequence of Youngiibacter fragilis, the Type Strain of the Genus Youngiibacter.</title>
        <authorList>
            <person name="Wawrik C.B."/>
            <person name="Callaghan A.V."/>
            <person name="Stamps B.W."/>
            <person name="Wawrik B."/>
        </authorList>
    </citation>
    <scope>NUCLEOTIDE SEQUENCE [LARGE SCALE GENOMIC DNA]</scope>
    <source>
        <strain evidence="2 3">232.1</strain>
    </source>
</reference>
<organism evidence="2 3">
    <name type="scientific">Youngiibacter fragilis 232.1</name>
    <dbReference type="NCBI Taxonomy" id="994573"/>
    <lineage>
        <taxon>Bacteria</taxon>
        <taxon>Bacillati</taxon>
        <taxon>Bacillota</taxon>
        <taxon>Clostridia</taxon>
        <taxon>Eubacteriales</taxon>
        <taxon>Clostridiaceae</taxon>
        <taxon>Youngiibacter</taxon>
    </lineage>
</organism>
<dbReference type="RefSeq" id="WP_023388559.1">
    <property type="nucleotide sequence ID" value="NZ_AXUN02000168.1"/>
</dbReference>
<dbReference type="PANTHER" id="PTHR36180">
    <property type="entry name" value="DNA-BINDING PROTEIN-RELATED-RELATED"/>
    <property type="match status" value="1"/>
</dbReference>
<gene>
    <name evidence="2" type="ORF">T472_0208825</name>
</gene>
<dbReference type="SMART" id="SM01040">
    <property type="entry name" value="Bro-N"/>
    <property type="match status" value="1"/>
</dbReference>
<dbReference type="Pfam" id="PF03374">
    <property type="entry name" value="ANT"/>
    <property type="match status" value="1"/>
</dbReference>
<evidence type="ECO:0000313" key="2">
    <source>
        <dbReference type="EMBL" id="ETA81001.1"/>
    </source>
</evidence>
<dbReference type="PATRIC" id="fig|994573.3.peg.1633"/>
<sequence>MNDLKKFNYEGSTVRTVLKNGDPWWVLKDVCSVLEIGNSRDVMARLDNDEKGVDIIDTLGGRQEVSIINESGLYNIILVSRKPEAKKFKRWVTHEVLPSIRKHGLYAADELLANPDLWIRALQELKAERTRNAALVANISIQEQQIAEMQPKASYYDVVLNCKDAVAITAIAKDYGKSGRWLNEYLHDLGVQFRQGNIWLLYQKHAQHGYTATKTHSYPGGDGSMHSKVHTYWTQKGRLFIYELLKSHGIFPLIEQESSFEVV</sequence>
<comment type="caution">
    <text evidence="2">The sequence shown here is derived from an EMBL/GenBank/DDBJ whole genome shotgun (WGS) entry which is preliminary data.</text>
</comment>
<dbReference type="InterPro" id="IPR005039">
    <property type="entry name" value="Ant_C"/>
</dbReference>
<dbReference type="GO" id="GO:0003677">
    <property type="term" value="F:DNA binding"/>
    <property type="evidence" value="ECO:0007669"/>
    <property type="project" value="InterPro"/>
</dbReference>
<dbReference type="Proteomes" id="UP000017747">
    <property type="component" value="Unassembled WGS sequence"/>
</dbReference>
<dbReference type="PANTHER" id="PTHR36180:SF2">
    <property type="entry name" value="BRO FAMILY PROTEIN"/>
    <property type="match status" value="1"/>
</dbReference>
<accession>V7I6S9</accession>
<dbReference type="OrthoDB" id="9812611at2"/>
<keyword evidence="3" id="KW-1185">Reference proteome</keyword>
<dbReference type="InterPro" id="IPR003497">
    <property type="entry name" value="BRO_N_domain"/>
</dbReference>
<dbReference type="AlphaFoldDB" id="V7I6S9"/>
<name>V7I6S9_9CLOT</name>
<dbReference type="EMBL" id="AXUN02000168">
    <property type="protein sequence ID" value="ETA81001.1"/>
    <property type="molecule type" value="Genomic_DNA"/>
</dbReference>
<dbReference type="STRING" id="994573.T472_0208825"/>
<protein>
    <submittedName>
        <fullName evidence="2">BRO-like protein</fullName>
    </submittedName>
</protein>
<dbReference type="eggNOG" id="COG3617">
    <property type="taxonomic scope" value="Bacteria"/>
</dbReference>
<evidence type="ECO:0000313" key="3">
    <source>
        <dbReference type="Proteomes" id="UP000017747"/>
    </source>
</evidence>
<dbReference type="PROSITE" id="PS51750">
    <property type="entry name" value="BRO_N"/>
    <property type="match status" value="1"/>
</dbReference>
<feature type="domain" description="Bro-N" evidence="1">
    <location>
        <begin position="1"/>
        <end position="104"/>
    </location>
</feature>
<proteinExistence type="predicted"/>